<feature type="compositionally biased region" description="Basic and acidic residues" evidence="1">
    <location>
        <begin position="70"/>
        <end position="94"/>
    </location>
</feature>
<proteinExistence type="predicted"/>
<dbReference type="EMBL" id="OZ035833">
    <property type="protein sequence ID" value="CAL1573286.1"/>
    <property type="molecule type" value="Genomic_DNA"/>
</dbReference>
<name>A0AAV2J6K8_KNICA</name>
<reference evidence="2 3" key="1">
    <citation type="submission" date="2024-04" db="EMBL/GenBank/DDBJ databases">
        <authorList>
            <person name="Waldvogel A.-M."/>
            <person name="Schoenle A."/>
        </authorList>
    </citation>
    <scope>NUCLEOTIDE SEQUENCE [LARGE SCALE GENOMIC DNA]</scope>
</reference>
<gene>
    <name evidence="2" type="ORF">KC01_LOCUS5221</name>
</gene>
<dbReference type="Proteomes" id="UP001497482">
    <property type="component" value="Chromosome 11"/>
</dbReference>
<evidence type="ECO:0000313" key="3">
    <source>
        <dbReference type="Proteomes" id="UP001497482"/>
    </source>
</evidence>
<dbReference type="AlphaFoldDB" id="A0AAV2J6K8"/>
<feature type="region of interest" description="Disordered" evidence="1">
    <location>
        <begin position="67"/>
        <end position="110"/>
    </location>
</feature>
<evidence type="ECO:0000313" key="2">
    <source>
        <dbReference type="EMBL" id="CAL1573286.1"/>
    </source>
</evidence>
<protein>
    <submittedName>
        <fullName evidence="2">Uncharacterized protein</fullName>
    </submittedName>
</protein>
<keyword evidence="3" id="KW-1185">Reference proteome</keyword>
<organism evidence="2 3">
    <name type="scientific">Knipowitschia caucasica</name>
    <name type="common">Caucasian dwarf goby</name>
    <name type="synonym">Pomatoschistus caucasicus</name>
    <dbReference type="NCBI Taxonomy" id="637954"/>
    <lineage>
        <taxon>Eukaryota</taxon>
        <taxon>Metazoa</taxon>
        <taxon>Chordata</taxon>
        <taxon>Craniata</taxon>
        <taxon>Vertebrata</taxon>
        <taxon>Euteleostomi</taxon>
        <taxon>Actinopterygii</taxon>
        <taxon>Neopterygii</taxon>
        <taxon>Teleostei</taxon>
        <taxon>Neoteleostei</taxon>
        <taxon>Acanthomorphata</taxon>
        <taxon>Gobiaria</taxon>
        <taxon>Gobiiformes</taxon>
        <taxon>Gobioidei</taxon>
        <taxon>Gobiidae</taxon>
        <taxon>Gobiinae</taxon>
        <taxon>Knipowitschia</taxon>
    </lineage>
</organism>
<evidence type="ECO:0000256" key="1">
    <source>
        <dbReference type="SAM" id="MobiDB-lite"/>
    </source>
</evidence>
<sequence length="110" mass="12471">MWAAVVHSKHRVVFLRWDVGRVFEALRDVTALCSGGQERNQAPEIRSARSGLQTRVDVVKMSNYLRKLHRPQEAESRREEEPRVSVGKAEDPAHHNSTSELITGKRATAK</sequence>
<accession>A0AAV2J6K8</accession>